<reference evidence="2" key="1">
    <citation type="submission" date="2016-10" db="EMBL/GenBank/DDBJ databases">
        <authorList>
            <person name="Varghese N."/>
            <person name="Submissions S."/>
        </authorList>
    </citation>
    <scope>NUCLEOTIDE SEQUENCE [LARGE SCALE GENOMIC DNA]</scope>
    <source>
        <strain evidence="2">DSM 24740</strain>
    </source>
</reference>
<name>A0A1H9NKI8_9BACT</name>
<dbReference type="AlphaFoldDB" id="A0A1H9NKI8"/>
<proteinExistence type="predicted"/>
<gene>
    <name evidence="1" type="ORF">SAMN05444359_13741</name>
</gene>
<dbReference type="Proteomes" id="UP000199021">
    <property type="component" value="Unassembled WGS sequence"/>
</dbReference>
<keyword evidence="2" id="KW-1185">Reference proteome</keyword>
<accession>A0A1H9NKI8</accession>
<dbReference type="STRING" id="478744.SAMN05444359_13741"/>
<evidence type="ECO:0000313" key="2">
    <source>
        <dbReference type="Proteomes" id="UP000199021"/>
    </source>
</evidence>
<dbReference type="EMBL" id="FOFB01000037">
    <property type="protein sequence ID" value="SER36267.1"/>
    <property type="molecule type" value="Genomic_DNA"/>
</dbReference>
<organism evidence="1 2">
    <name type="scientific">Neolewinella agarilytica</name>
    <dbReference type="NCBI Taxonomy" id="478744"/>
    <lineage>
        <taxon>Bacteria</taxon>
        <taxon>Pseudomonadati</taxon>
        <taxon>Bacteroidota</taxon>
        <taxon>Saprospiria</taxon>
        <taxon>Saprospirales</taxon>
        <taxon>Lewinellaceae</taxon>
        <taxon>Neolewinella</taxon>
    </lineage>
</organism>
<sequence length="101" mass="11474">MWAQKPLIRIVTEVEGEYLGEGIDLASYREKLNAFHISDATYYTLDSANIYVSYSLGDTTTIYRTGLSGSMMFDADRNEWKNMGSLVRRVNAPVRNAQKVK</sequence>
<dbReference type="InParanoid" id="A0A1H9NKI8"/>
<evidence type="ECO:0000313" key="1">
    <source>
        <dbReference type="EMBL" id="SER36267.1"/>
    </source>
</evidence>
<protein>
    <submittedName>
        <fullName evidence="1">Uncharacterized protein</fullName>
    </submittedName>
</protein>